<evidence type="ECO:0000313" key="3">
    <source>
        <dbReference type="Proteomes" id="UP000267251"/>
    </source>
</evidence>
<dbReference type="Proteomes" id="UP000267251">
    <property type="component" value="Unassembled WGS sequence"/>
</dbReference>
<protein>
    <submittedName>
        <fullName evidence="2">Uncharacterized protein</fullName>
    </submittedName>
</protein>
<organism evidence="2 3">
    <name type="scientific">Piptocephalis cylindrospora</name>
    <dbReference type="NCBI Taxonomy" id="1907219"/>
    <lineage>
        <taxon>Eukaryota</taxon>
        <taxon>Fungi</taxon>
        <taxon>Fungi incertae sedis</taxon>
        <taxon>Zoopagomycota</taxon>
        <taxon>Zoopagomycotina</taxon>
        <taxon>Zoopagomycetes</taxon>
        <taxon>Zoopagales</taxon>
        <taxon>Piptocephalidaceae</taxon>
        <taxon>Piptocephalis</taxon>
    </lineage>
</organism>
<dbReference type="OrthoDB" id="10545891at2759"/>
<feature type="compositionally biased region" description="Polar residues" evidence="1">
    <location>
        <begin position="169"/>
        <end position="182"/>
    </location>
</feature>
<dbReference type="EMBL" id="KZ987752">
    <property type="protein sequence ID" value="RKP15160.1"/>
    <property type="molecule type" value="Genomic_DNA"/>
</dbReference>
<reference evidence="3" key="1">
    <citation type="journal article" date="2018" name="Nat. Microbiol.">
        <title>Leveraging single-cell genomics to expand the fungal tree of life.</title>
        <authorList>
            <person name="Ahrendt S.R."/>
            <person name="Quandt C.A."/>
            <person name="Ciobanu D."/>
            <person name="Clum A."/>
            <person name="Salamov A."/>
            <person name="Andreopoulos B."/>
            <person name="Cheng J.F."/>
            <person name="Woyke T."/>
            <person name="Pelin A."/>
            <person name="Henrissat B."/>
            <person name="Reynolds N.K."/>
            <person name="Benny G.L."/>
            <person name="Smith M.E."/>
            <person name="James T.Y."/>
            <person name="Grigoriev I.V."/>
        </authorList>
    </citation>
    <scope>NUCLEOTIDE SEQUENCE [LARGE SCALE GENOMIC DNA]</scope>
</reference>
<sequence>MDTNPGSRIHVRQEEERVVTREKVFGEEVVREEVFREEKVIEEEEMISSPSGEDVITSVSEKDLIDLTSSEVPLTRRNVSKSKWSSSPWTRGRLSPAVPSHLGLAVALEEPSERTSSPGRPRYISAESDDEEEEEVISRFHAFRPSEQGESTSINEDGVTRAWAWTSTWKGSPTSPTDSRSLYDTEDEEDWSDEEVDEHVVRAIREEKQFARYFGSGPLLTRCQSFLWDQLCIPFLHGCVWGVVGHVWKWWWKHPRRGQGGGIKL</sequence>
<proteinExistence type="predicted"/>
<accession>A0A4P9YAP0</accession>
<feature type="region of interest" description="Disordered" evidence="1">
    <location>
        <begin position="169"/>
        <end position="189"/>
    </location>
</feature>
<evidence type="ECO:0000256" key="1">
    <source>
        <dbReference type="SAM" id="MobiDB-lite"/>
    </source>
</evidence>
<evidence type="ECO:0000313" key="2">
    <source>
        <dbReference type="EMBL" id="RKP15160.1"/>
    </source>
</evidence>
<name>A0A4P9YAP0_9FUNG</name>
<gene>
    <name evidence="2" type="ORF">BJ684DRAFT_14553</name>
</gene>
<dbReference type="AlphaFoldDB" id="A0A4P9YAP0"/>
<feature type="region of interest" description="Disordered" evidence="1">
    <location>
        <begin position="108"/>
        <end position="131"/>
    </location>
</feature>
<keyword evidence="3" id="KW-1185">Reference proteome</keyword>